<name>A0A261UGM2_9BORD</name>
<sequence length="124" mass="12757">MTAFTIAVLLAGCTTGKTTRAPDAPEVSSHQGPVCFLSSALPADVKAKKIGDLESKKESYGGMAKVIQAAADEARRSGADVVANFQTGHRVGFGAWSIPVASGESYKLDDGVTIDCGKLGGTLR</sequence>
<keyword evidence="2" id="KW-1185">Reference proteome</keyword>
<evidence type="ECO:0000313" key="2">
    <source>
        <dbReference type="Proteomes" id="UP000215767"/>
    </source>
</evidence>
<organism evidence="1 2">
    <name type="scientific">Bordetella genomosp. 11</name>
    <dbReference type="NCBI Taxonomy" id="1416808"/>
    <lineage>
        <taxon>Bacteria</taxon>
        <taxon>Pseudomonadati</taxon>
        <taxon>Pseudomonadota</taxon>
        <taxon>Betaproteobacteria</taxon>
        <taxon>Burkholderiales</taxon>
        <taxon>Alcaligenaceae</taxon>
        <taxon>Bordetella</taxon>
    </lineage>
</organism>
<proteinExistence type="predicted"/>
<evidence type="ECO:0000313" key="1">
    <source>
        <dbReference type="EMBL" id="OZI61076.1"/>
    </source>
</evidence>
<dbReference type="Proteomes" id="UP000215767">
    <property type="component" value="Unassembled WGS sequence"/>
</dbReference>
<comment type="caution">
    <text evidence="1">The sequence shown here is derived from an EMBL/GenBank/DDBJ whole genome shotgun (WGS) entry which is preliminary data.</text>
</comment>
<reference evidence="2" key="1">
    <citation type="submission" date="2017-05" db="EMBL/GenBank/DDBJ databases">
        <title>Complete and WGS of Bordetella genogroups.</title>
        <authorList>
            <person name="Spilker T."/>
            <person name="Lipuma J."/>
        </authorList>
    </citation>
    <scope>NUCLEOTIDE SEQUENCE [LARGE SCALE GENOMIC DNA]</scope>
    <source>
        <strain evidence="2">AU8856</strain>
    </source>
</reference>
<evidence type="ECO:0008006" key="3">
    <source>
        <dbReference type="Google" id="ProtNLM"/>
    </source>
</evidence>
<gene>
    <name evidence="1" type="ORF">CAL28_17160</name>
</gene>
<protein>
    <recommendedName>
        <fullName evidence="3">Lipoprotein</fullName>
    </recommendedName>
</protein>
<dbReference type="AlphaFoldDB" id="A0A261UGM2"/>
<dbReference type="EMBL" id="NEVS01000004">
    <property type="protein sequence ID" value="OZI61076.1"/>
    <property type="molecule type" value="Genomic_DNA"/>
</dbReference>
<accession>A0A261UGM2</accession>